<evidence type="ECO:0000256" key="3">
    <source>
        <dbReference type="ARBA" id="ARBA00022729"/>
    </source>
</evidence>
<evidence type="ECO:0000313" key="13">
    <source>
        <dbReference type="Ensembl" id="ENSPSTP00000008814.1"/>
    </source>
</evidence>
<dbReference type="PROSITE" id="PS01355">
    <property type="entry name" value="HEMATOPO_REC_S_F1"/>
    <property type="match status" value="1"/>
</dbReference>
<keyword evidence="14" id="KW-1185">Reference proteome</keyword>
<keyword evidence="2 9" id="KW-0812">Transmembrane</keyword>
<evidence type="ECO:0000256" key="2">
    <source>
        <dbReference type="ARBA" id="ARBA00022692"/>
    </source>
</evidence>
<evidence type="ECO:0000259" key="11">
    <source>
        <dbReference type="PROSITE" id="PS50835"/>
    </source>
</evidence>
<evidence type="ECO:0000256" key="6">
    <source>
        <dbReference type="ARBA" id="ARBA00023170"/>
    </source>
</evidence>
<evidence type="ECO:0000256" key="10">
    <source>
        <dbReference type="SAM" id="SignalP"/>
    </source>
</evidence>
<dbReference type="InterPro" id="IPR003531">
    <property type="entry name" value="Hempt_rcpt_S_F1_CS"/>
</dbReference>
<dbReference type="PANTHER" id="PTHR23037">
    <property type="entry name" value="CYTOKINE RECEPTOR"/>
    <property type="match status" value="1"/>
</dbReference>
<dbReference type="InterPro" id="IPR013783">
    <property type="entry name" value="Ig-like_fold"/>
</dbReference>
<feature type="domain" description="Fibronectin type-III" evidence="12">
    <location>
        <begin position="121"/>
        <end position="229"/>
    </location>
</feature>
<feature type="domain" description="Fibronectin type-III" evidence="12">
    <location>
        <begin position="425"/>
        <end position="523"/>
    </location>
</feature>
<keyword evidence="5 9" id="KW-0472">Membrane</keyword>
<dbReference type="PROSITE" id="PS50853">
    <property type="entry name" value="FN3"/>
    <property type="match status" value="2"/>
</dbReference>
<feature type="chain" id="PRO_5034027075" evidence="10">
    <location>
        <begin position="22"/>
        <end position="693"/>
    </location>
</feature>
<dbReference type="InterPro" id="IPR003961">
    <property type="entry name" value="FN3_dom"/>
</dbReference>
<sequence length="693" mass="79938">MRNKLWLQSISFFLLFQYTTCHENLTCFVDYVQTLSCLLRNDLGASSYNITATWVDEDDPENTVAACSLLELSRNTNHTEYVCTVDMTELLADIKVQVDVTEIADRQHVISRGFYMRENIRPQPPFNLTAVFTEGFNISWETIYQNPLFYFLNEELEYQLRYKRKADTWETQKIKSVHEDKRTLVILPWELQGNTEYEFQVRARPREDTGYYGFWSEWSSRLTLKTSPAAVTQRAGMGWMLFFVVAMVITASITAFLAKQQSLWKRIACIPDPSAFFKPLYLMYNGDFKILPGMGRNVQRTGLHLCITAVLLLGEGQERDFPGSLSCLNNYVTTVSCTWAPEESMGDGPFHLHFTNLWTKGQNASCQLTAGDSMQDQYHCTMHLARQILETDGYRVSLQGNFYGRNHTYITFPEYSPRQHIKLDPPLNIQSNITASKCQIWWTVPSYLDEILQYQLQYKEYSTSWETALNKTPPSSLPQIEIEGTEFRSGVSYTARVRCKVSEMEDSYHSQWSDWSQTTVFQREGASELSEKRFDTRTLQFLIIPLSFGTLLYLFWNCKLSSRAKVLSCLSIPTPAAFFQPLYNLHNGNFKDWVGPNEACSQLRREEASNSNKVTSDEVSELNVQELTSQISWKPMESTNLATAEEIFAFDSGPSQQYVPSRCARGEEREVRPAELTKPLSQCCCYHQQKKKR</sequence>
<protein>
    <submittedName>
        <fullName evidence="13">Uncharacterized protein</fullName>
    </submittedName>
</protein>
<evidence type="ECO:0000313" key="14">
    <source>
        <dbReference type="Proteomes" id="UP000694428"/>
    </source>
</evidence>
<reference evidence="13" key="2">
    <citation type="submission" date="2025-09" db="UniProtKB">
        <authorList>
            <consortium name="Ensembl"/>
        </authorList>
    </citation>
    <scope>IDENTIFICATION</scope>
</reference>
<feature type="transmembrane region" description="Helical" evidence="9">
    <location>
        <begin position="539"/>
        <end position="556"/>
    </location>
</feature>
<comment type="subcellular location">
    <subcellularLocation>
        <location evidence="1">Membrane</location>
        <topology evidence="1">Single-pass type I membrane protein</topology>
    </subcellularLocation>
</comment>
<dbReference type="PROSITE" id="PS50835">
    <property type="entry name" value="IG_LIKE"/>
    <property type="match status" value="1"/>
</dbReference>
<feature type="domain" description="Ig-like" evidence="11">
    <location>
        <begin position="32"/>
        <end position="101"/>
    </location>
</feature>
<dbReference type="AlphaFoldDB" id="A0A8C9F347"/>
<keyword evidence="7" id="KW-0325">Glycoprotein</keyword>
<dbReference type="GO" id="GO:0004896">
    <property type="term" value="F:cytokine receptor activity"/>
    <property type="evidence" value="ECO:0007669"/>
    <property type="project" value="InterPro"/>
</dbReference>
<dbReference type="SMART" id="SM00060">
    <property type="entry name" value="FN3"/>
    <property type="match status" value="2"/>
</dbReference>
<proteinExistence type="predicted"/>
<organism evidence="13 14">
    <name type="scientific">Pavo cristatus</name>
    <name type="common">Indian peafowl</name>
    <name type="synonym">Blue peafowl</name>
    <dbReference type="NCBI Taxonomy" id="9049"/>
    <lineage>
        <taxon>Eukaryota</taxon>
        <taxon>Metazoa</taxon>
        <taxon>Chordata</taxon>
        <taxon>Craniata</taxon>
        <taxon>Vertebrata</taxon>
        <taxon>Euteleostomi</taxon>
        <taxon>Archelosauria</taxon>
        <taxon>Archosauria</taxon>
        <taxon>Dinosauria</taxon>
        <taxon>Saurischia</taxon>
        <taxon>Theropoda</taxon>
        <taxon>Coelurosauria</taxon>
        <taxon>Aves</taxon>
        <taxon>Neognathae</taxon>
        <taxon>Galloanserae</taxon>
        <taxon>Galliformes</taxon>
        <taxon>Phasianidae</taxon>
        <taxon>Phasianinae</taxon>
        <taxon>Pavo</taxon>
    </lineage>
</organism>
<dbReference type="Ensembl" id="ENSPSTT00000009246.1">
    <property type="protein sequence ID" value="ENSPSTP00000008814.1"/>
    <property type="gene ID" value="ENSPSTG00000006221.1"/>
</dbReference>
<keyword evidence="8" id="KW-0393">Immunoglobulin domain</keyword>
<keyword evidence="3 10" id="KW-0732">Signal</keyword>
<evidence type="ECO:0000256" key="7">
    <source>
        <dbReference type="ARBA" id="ARBA00023180"/>
    </source>
</evidence>
<accession>A0A8C9F347</accession>
<evidence type="ECO:0000256" key="8">
    <source>
        <dbReference type="ARBA" id="ARBA00023319"/>
    </source>
</evidence>
<feature type="transmembrane region" description="Helical" evidence="9">
    <location>
        <begin position="237"/>
        <end position="258"/>
    </location>
</feature>
<evidence type="ECO:0000256" key="4">
    <source>
        <dbReference type="ARBA" id="ARBA00022989"/>
    </source>
</evidence>
<evidence type="ECO:0000259" key="12">
    <source>
        <dbReference type="PROSITE" id="PS50853"/>
    </source>
</evidence>
<dbReference type="SUPFAM" id="SSF49265">
    <property type="entry name" value="Fibronectin type III"/>
    <property type="match status" value="4"/>
</dbReference>
<evidence type="ECO:0000256" key="1">
    <source>
        <dbReference type="ARBA" id="ARBA00004479"/>
    </source>
</evidence>
<dbReference type="Proteomes" id="UP000694428">
    <property type="component" value="Unplaced"/>
</dbReference>
<dbReference type="GO" id="GO:0016064">
    <property type="term" value="P:immunoglobulin mediated immune response"/>
    <property type="evidence" value="ECO:0007669"/>
    <property type="project" value="TreeGrafter"/>
</dbReference>
<keyword evidence="4 9" id="KW-1133">Transmembrane helix</keyword>
<dbReference type="GO" id="GO:0009897">
    <property type="term" value="C:external side of plasma membrane"/>
    <property type="evidence" value="ECO:0007669"/>
    <property type="project" value="TreeGrafter"/>
</dbReference>
<name>A0A8C9F347_PAVCR</name>
<evidence type="ECO:0000256" key="9">
    <source>
        <dbReference type="SAM" id="Phobius"/>
    </source>
</evidence>
<dbReference type="PANTHER" id="PTHR23037:SF29">
    <property type="entry name" value="INTERLEUKIN-9 RECEPTOR"/>
    <property type="match status" value="1"/>
</dbReference>
<dbReference type="Gene3D" id="2.60.40.10">
    <property type="entry name" value="Immunoglobulins"/>
    <property type="match status" value="4"/>
</dbReference>
<dbReference type="CDD" id="cd00063">
    <property type="entry name" value="FN3"/>
    <property type="match status" value="1"/>
</dbReference>
<evidence type="ECO:0000256" key="5">
    <source>
        <dbReference type="ARBA" id="ARBA00023136"/>
    </source>
</evidence>
<reference evidence="13" key="1">
    <citation type="submission" date="2025-08" db="UniProtKB">
        <authorList>
            <consortium name="Ensembl"/>
        </authorList>
    </citation>
    <scope>IDENTIFICATION</scope>
</reference>
<dbReference type="InterPro" id="IPR007110">
    <property type="entry name" value="Ig-like_dom"/>
</dbReference>
<keyword evidence="6" id="KW-0675">Receptor</keyword>
<feature type="signal peptide" evidence="10">
    <location>
        <begin position="1"/>
        <end position="21"/>
    </location>
</feature>
<dbReference type="InterPro" id="IPR036116">
    <property type="entry name" value="FN3_sf"/>
</dbReference>